<proteinExistence type="predicted"/>
<evidence type="ECO:0000256" key="2">
    <source>
        <dbReference type="ARBA" id="ARBA00022801"/>
    </source>
</evidence>
<dbReference type="eggNOG" id="COG1408">
    <property type="taxonomic scope" value="Bacteria"/>
</dbReference>
<dbReference type="STRING" id="391625.PPSIR1_20759"/>
<evidence type="ECO:0000256" key="3">
    <source>
        <dbReference type="SAM" id="Phobius"/>
    </source>
</evidence>
<gene>
    <name evidence="5" type="ORF">PPSIR1_20759</name>
</gene>
<sequence length="303" mass="32806">MIFLVMSIAAVVIFVALPLAGTAHAVLAWRRDDKRRALVVGALVALVLAVGVDAFFVEPRALEVTHLEIETDKLDAPLTVAVLADVQTDHPGDYEAAVFAMVAAEQPDLILFPGDFVQVRPSEFSHQSYEFNKLLRAAAFDPPLGAFAVPGNIEAEQPERWPESFEGTGVETWRSRTRADLGPLVLTGLPLGDSFDAALTLPPEDPERFHIVFGHAPDFSLGEVGGDLLVAGHTHGGQVQLPFIGPLITFSRVPRDHAAGHTVLDDGRSLVVSRGVGMERAAAPRLRFLCRPELVFIHLVPKK</sequence>
<evidence type="ECO:0000313" key="5">
    <source>
        <dbReference type="EMBL" id="EDM74914.1"/>
    </source>
</evidence>
<dbReference type="InterPro" id="IPR029052">
    <property type="entry name" value="Metallo-depent_PP-like"/>
</dbReference>
<dbReference type="GO" id="GO:0016020">
    <property type="term" value="C:membrane"/>
    <property type="evidence" value="ECO:0007669"/>
    <property type="project" value="GOC"/>
</dbReference>
<dbReference type="GO" id="GO:0009245">
    <property type="term" value="P:lipid A biosynthetic process"/>
    <property type="evidence" value="ECO:0007669"/>
    <property type="project" value="TreeGrafter"/>
</dbReference>
<organism evidence="5 6">
    <name type="scientific">Plesiocystis pacifica SIR-1</name>
    <dbReference type="NCBI Taxonomy" id="391625"/>
    <lineage>
        <taxon>Bacteria</taxon>
        <taxon>Pseudomonadati</taxon>
        <taxon>Myxococcota</taxon>
        <taxon>Polyangia</taxon>
        <taxon>Nannocystales</taxon>
        <taxon>Nannocystaceae</taxon>
        <taxon>Plesiocystis</taxon>
    </lineage>
</organism>
<dbReference type="PANTHER" id="PTHR31302">
    <property type="entry name" value="TRANSMEMBRANE PROTEIN WITH METALLOPHOSPHOESTERASE DOMAIN-RELATED"/>
    <property type="match status" value="1"/>
</dbReference>
<evidence type="ECO:0000256" key="1">
    <source>
        <dbReference type="ARBA" id="ARBA00022723"/>
    </source>
</evidence>
<dbReference type="GO" id="GO:0008758">
    <property type="term" value="F:UDP-2,3-diacylglucosamine hydrolase activity"/>
    <property type="evidence" value="ECO:0007669"/>
    <property type="project" value="TreeGrafter"/>
</dbReference>
<dbReference type="EMBL" id="ABCS01000110">
    <property type="protein sequence ID" value="EDM74914.1"/>
    <property type="molecule type" value="Genomic_DNA"/>
</dbReference>
<dbReference type="SUPFAM" id="SSF56300">
    <property type="entry name" value="Metallo-dependent phosphatases"/>
    <property type="match status" value="1"/>
</dbReference>
<dbReference type="GO" id="GO:0046872">
    <property type="term" value="F:metal ion binding"/>
    <property type="evidence" value="ECO:0007669"/>
    <property type="project" value="UniProtKB-KW"/>
</dbReference>
<comment type="caution">
    <text evidence="5">The sequence shown here is derived from an EMBL/GenBank/DDBJ whole genome shotgun (WGS) entry which is preliminary data.</text>
</comment>
<dbReference type="PANTHER" id="PTHR31302:SF31">
    <property type="entry name" value="PHOSPHODIESTERASE YAEI"/>
    <property type="match status" value="1"/>
</dbReference>
<dbReference type="OrthoDB" id="9780884at2"/>
<feature type="domain" description="Calcineurin-like phosphoesterase" evidence="4">
    <location>
        <begin position="79"/>
        <end position="236"/>
    </location>
</feature>
<dbReference type="InterPro" id="IPR004843">
    <property type="entry name" value="Calcineurin-like_PHP"/>
</dbReference>
<dbReference type="InterPro" id="IPR051158">
    <property type="entry name" value="Metallophosphoesterase_sf"/>
</dbReference>
<protein>
    <recommendedName>
        <fullName evidence="4">Calcineurin-like phosphoesterase domain-containing protein</fullName>
    </recommendedName>
</protein>
<dbReference type="RefSeq" id="WP_006975905.1">
    <property type="nucleotide sequence ID" value="NZ_ABCS01000110.1"/>
</dbReference>
<keyword evidence="3" id="KW-0472">Membrane</keyword>
<dbReference type="Pfam" id="PF00149">
    <property type="entry name" value="Metallophos"/>
    <property type="match status" value="1"/>
</dbReference>
<evidence type="ECO:0000259" key="4">
    <source>
        <dbReference type="Pfam" id="PF00149"/>
    </source>
</evidence>
<accession>A6GGR7</accession>
<evidence type="ECO:0000313" key="6">
    <source>
        <dbReference type="Proteomes" id="UP000005801"/>
    </source>
</evidence>
<reference evidence="5 6" key="1">
    <citation type="submission" date="2007-06" db="EMBL/GenBank/DDBJ databases">
        <authorList>
            <person name="Shimkets L."/>
            <person name="Ferriera S."/>
            <person name="Johnson J."/>
            <person name="Kravitz S."/>
            <person name="Beeson K."/>
            <person name="Sutton G."/>
            <person name="Rogers Y.-H."/>
            <person name="Friedman R."/>
            <person name="Frazier M."/>
            <person name="Venter J.C."/>
        </authorList>
    </citation>
    <scope>NUCLEOTIDE SEQUENCE [LARGE SCALE GENOMIC DNA]</scope>
    <source>
        <strain evidence="5 6">SIR-1</strain>
    </source>
</reference>
<feature type="transmembrane region" description="Helical" evidence="3">
    <location>
        <begin position="38"/>
        <end position="57"/>
    </location>
</feature>
<keyword evidence="6" id="KW-1185">Reference proteome</keyword>
<dbReference type="Proteomes" id="UP000005801">
    <property type="component" value="Unassembled WGS sequence"/>
</dbReference>
<name>A6GGR7_9BACT</name>
<keyword evidence="3" id="KW-1133">Transmembrane helix</keyword>
<keyword evidence="2" id="KW-0378">Hydrolase</keyword>
<dbReference type="Gene3D" id="3.60.21.10">
    <property type="match status" value="1"/>
</dbReference>
<dbReference type="AlphaFoldDB" id="A6GGR7"/>
<keyword evidence="1" id="KW-0479">Metal-binding</keyword>
<keyword evidence="3" id="KW-0812">Transmembrane</keyword>